<evidence type="ECO:0000313" key="8">
    <source>
        <dbReference type="Proteomes" id="UP001370490"/>
    </source>
</evidence>
<keyword evidence="8" id="KW-1185">Reference proteome</keyword>
<feature type="transmembrane region" description="Helical" evidence="6">
    <location>
        <begin position="90"/>
        <end position="108"/>
    </location>
</feature>
<dbReference type="Proteomes" id="UP001370490">
    <property type="component" value="Unassembled WGS sequence"/>
</dbReference>
<dbReference type="InterPro" id="IPR006904">
    <property type="entry name" value="DUF716"/>
</dbReference>
<evidence type="ECO:0000256" key="3">
    <source>
        <dbReference type="ARBA" id="ARBA00022692"/>
    </source>
</evidence>
<keyword evidence="4 6" id="KW-1133">Transmembrane helix</keyword>
<comment type="subcellular location">
    <subcellularLocation>
        <location evidence="1">Membrane</location>
        <topology evidence="1">Multi-pass membrane protein</topology>
    </subcellularLocation>
</comment>
<feature type="transmembrane region" description="Helical" evidence="6">
    <location>
        <begin position="177"/>
        <end position="201"/>
    </location>
</feature>
<organism evidence="7 8">
    <name type="scientific">Dillenia turbinata</name>
    <dbReference type="NCBI Taxonomy" id="194707"/>
    <lineage>
        <taxon>Eukaryota</taxon>
        <taxon>Viridiplantae</taxon>
        <taxon>Streptophyta</taxon>
        <taxon>Embryophyta</taxon>
        <taxon>Tracheophyta</taxon>
        <taxon>Spermatophyta</taxon>
        <taxon>Magnoliopsida</taxon>
        <taxon>eudicotyledons</taxon>
        <taxon>Gunneridae</taxon>
        <taxon>Pentapetalae</taxon>
        <taxon>Dilleniales</taxon>
        <taxon>Dilleniaceae</taxon>
        <taxon>Dillenia</taxon>
    </lineage>
</organism>
<dbReference type="PANTHER" id="PTHR46285">
    <property type="entry name" value="PROTEINASE INHIBITOR I4, SERPIN (DUF716)-RELATED"/>
    <property type="match status" value="1"/>
</dbReference>
<proteinExistence type="inferred from homology"/>
<comment type="caution">
    <text evidence="7">The sequence shown here is derived from an EMBL/GenBank/DDBJ whole genome shotgun (WGS) entry which is preliminary data.</text>
</comment>
<comment type="similarity">
    <text evidence="2">Belongs to the TMEM45 family.</text>
</comment>
<evidence type="ECO:0000313" key="7">
    <source>
        <dbReference type="EMBL" id="KAK6925729.1"/>
    </source>
</evidence>
<dbReference type="Pfam" id="PF04819">
    <property type="entry name" value="DUF716"/>
    <property type="match status" value="1"/>
</dbReference>
<evidence type="ECO:0000256" key="4">
    <source>
        <dbReference type="ARBA" id="ARBA00022989"/>
    </source>
</evidence>
<dbReference type="PANTHER" id="PTHR46285:SF3">
    <property type="entry name" value="PROTEINASE INHIBITOR I4, SERPIN (DUF716)"/>
    <property type="match status" value="1"/>
</dbReference>
<feature type="transmembrane region" description="Helical" evidence="6">
    <location>
        <begin position="120"/>
        <end position="140"/>
    </location>
</feature>
<evidence type="ECO:0000256" key="1">
    <source>
        <dbReference type="ARBA" id="ARBA00004141"/>
    </source>
</evidence>
<keyword evidence="5 6" id="KW-0472">Membrane</keyword>
<dbReference type="AlphaFoldDB" id="A0AAN8V6B4"/>
<accession>A0AAN8V6B4</accession>
<feature type="transmembrane region" description="Helical" evidence="6">
    <location>
        <begin position="152"/>
        <end position="171"/>
    </location>
</feature>
<dbReference type="EMBL" id="JBAMMX010000015">
    <property type="protein sequence ID" value="KAK6925729.1"/>
    <property type="molecule type" value="Genomic_DNA"/>
</dbReference>
<gene>
    <name evidence="7" type="ORF">RJ641_007448</name>
</gene>
<evidence type="ECO:0000256" key="6">
    <source>
        <dbReference type="SAM" id="Phobius"/>
    </source>
</evidence>
<name>A0AAN8V6B4_9MAGN</name>
<protein>
    <submittedName>
        <fullName evidence="7">Uncharacterized protein</fullName>
    </submittedName>
</protein>
<dbReference type="GO" id="GO:0016020">
    <property type="term" value="C:membrane"/>
    <property type="evidence" value="ECO:0007669"/>
    <property type="project" value="UniProtKB-SubCell"/>
</dbReference>
<evidence type="ECO:0000256" key="2">
    <source>
        <dbReference type="ARBA" id="ARBA00006948"/>
    </source>
</evidence>
<sequence length="243" mass="27738">MSPSLCLSHTYLQQRDFERWVLWWDMSCQPPFSWSSSAAPPNTSRSTRIALSPPSISTTLNILLSLSPFSSLPFLPSFLDKVKPHAEYPLLLYIGSAAFVQELLVFHLHSTDHMGIEGQYHWLLQLVMVVCLITTILGIHYKKSFINSIVKFVSIMFQGICMNLLGIVLWIPKAKAIANLQFCWFLTGVVIFSTVLYLVLVKFYEKKVEYKTVAYNNEDDDVDSETKSFIDIGKTFKPADLER</sequence>
<evidence type="ECO:0000256" key="5">
    <source>
        <dbReference type="ARBA" id="ARBA00023136"/>
    </source>
</evidence>
<keyword evidence="3 6" id="KW-0812">Transmembrane</keyword>
<reference evidence="7 8" key="1">
    <citation type="submission" date="2023-12" db="EMBL/GenBank/DDBJ databases">
        <title>A high-quality genome assembly for Dillenia turbinata (Dilleniales).</title>
        <authorList>
            <person name="Chanderbali A."/>
        </authorList>
    </citation>
    <scope>NUCLEOTIDE SEQUENCE [LARGE SCALE GENOMIC DNA]</scope>
    <source>
        <strain evidence="7">LSX21</strain>
        <tissue evidence="7">Leaf</tissue>
    </source>
</reference>